<evidence type="ECO:0008006" key="4">
    <source>
        <dbReference type="Google" id="ProtNLM"/>
    </source>
</evidence>
<feature type="chain" id="PRO_5032929251" description="Outer membrane lipoprotein-sorting protein" evidence="1">
    <location>
        <begin position="23"/>
        <end position="245"/>
    </location>
</feature>
<evidence type="ECO:0000256" key="1">
    <source>
        <dbReference type="SAM" id="SignalP"/>
    </source>
</evidence>
<evidence type="ECO:0000313" key="2">
    <source>
        <dbReference type="EMBL" id="NML35721.1"/>
    </source>
</evidence>
<keyword evidence="3" id="KW-1185">Reference proteome</keyword>
<gene>
    <name evidence="2" type="ORF">HHL17_00800</name>
</gene>
<dbReference type="Gene3D" id="2.50.20.10">
    <property type="entry name" value="Lipoprotein localisation LolA/LolB/LppX"/>
    <property type="match status" value="1"/>
</dbReference>
<sequence length="245" mass="27382">MRYAKVFSLAAGMVMGSISLQAQTLTEILDKYTAALGGADKLKSIRTQYTEGEMTLDAQQGLKVPIRKWVKQDEAMRMEFDIQNTKNIQVVRKDVAWQLMPVTTNMNVEEIDPVVRKLMQPQLDVTGELFDIAGKGKKVELAGKDTLNGEPVYKLKVTTAEGVNGFAYLDANTFYLVKATNEIDINGRKAELVTRLSDYRKTVDGYAYPAQVDQSTADSNVKIRVSRVEMNQPMADSLFEKPVTK</sequence>
<keyword evidence="1" id="KW-0732">Signal</keyword>
<name>A0A848GDE7_9BACT</name>
<reference evidence="2 3" key="1">
    <citation type="submission" date="2020-04" db="EMBL/GenBank/DDBJ databases">
        <title>Chitinophaga sp. G-6-1-13 sp. nov., isolated from soil.</title>
        <authorList>
            <person name="Dahal R.H."/>
            <person name="Chaudhary D.K."/>
        </authorList>
    </citation>
    <scope>NUCLEOTIDE SEQUENCE [LARGE SCALE GENOMIC DNA]</scope>
    <source>
        <strain evidence="2 3">G-6-1-13</strain>
    </source>
</reference>
<protein>
    <recommendedName>
        <fullName evidence="4">Outer membrane lipoprotein-sorting protein</fullName>
    </recommendedName>
</protein>
<dbReference type="AlphaFoldDB" id="A0A848GDE7"/>
<feature type="signal peptide" evidence="1">
    <location>
        <begin position="1"/>
        <end position="22"/>
    </location>
</feature>
<accession>A0A848GDE7</accession>
<dbReference type="EMBL" id="JABBGC010000001">
    <property type="protein sequence ID" value="NML35721.1"/>
    <property type="molecule type" value="Genomic_DNA"/>
</dbReference>
<evidence type="ECO:0000313" key="3">
    <source>
        <dbReference type="Proteomes" id="UP000583266"/>
    </source>
</evidence>
<proteinExistence type="predicted"/>
<dbReference type="RefSeq" id="WP_169222917.1">
    <property type="nucleotide sequence ID" value="NZ_JABBGC010000001.1"/>
</dbReference>
<organism evidence="2 3">
    <name type="scientific">Chitinophaga fulva</name>
    <dbReference type="NCBI Taxonomy" id="2728842"/>
    <lineage>
        <taxon>Bacteria</taxon>
        <taxon>Pseudomonadati</taxon>
        <taxon>Bacteroidota</taxon>
        <taxon>Chitinophagia</taxon>
        <taxon>Chitinophagales</taxon>
        <taxon>Chitinophagaceae</taxon>
        <taxon>Chitinophaga</taxon>
    </lineage>
</organism>
<dbReference type="Proteomes" id="UP000583266">
    <property type="component" value="Unassembled WGS sequence"/>
</dbReference>
<comment type="caution">
    <text evidence="2">The sequence shown here is derived from an EMBL/GenBank/DDBJ whole genome shotgun (WGS) entry which is preliminary data.</text>
</comment>